<gene>
    <name evidence="2" type="ORF">KSP39_PZI010787</name>
    <name evidence="1" type="ORF">KSP39_PZI010793</name>
</gene>
<dbReference type="Proteomes" id="UP001418222">
    <property type="component" value="Unassembled WGS sequence"/>
</dbReference>
<accession>A0AAP0BHN6</accession>
<reference evidence="1" key="2">
    <citation type="submission" date="2024-02" db="EMBL/GenBank/DDBJ databases">
        <authorList>
            <person name="Li M.-H."/>
            <person name="Liu K.-W."/>
            <person name="Li Z."/>
            <person name="Lu H.-C."/>
            <person name="Ye Q.-L."/>
            <person name="Zhang D."/>
            <person name="Wang J.-Y."/>
            <person name="Li Y.-F."/>
            <person name="Zhong Z.-M."/>
            <person name="Liu X."/>
            <person name="Yu X."/>
            <person name="Liu D.-K."/>
            <person name="Tu X.-D."/>
            <person name="Liu B."/>
            <person name="Hao Y."/>
            <person name="Liao X.-Y."/>
            <person name="Jiang Y.-T."/>
            <person name="Sun W.-H."/>
            <person name="Chen J."/>
            <person name="Ai Y."/>
            <person name="Zhai J.-W."/>
            <person name="Wu S.-S."/>
            <person name="Zhou Z."/>
            <person name="Hsiao Y.-Y."/>
            <person name="Wu W.-L."/>
            <person name="Chen Y.-Y."/>
            <person name="Lin Y.-F."/>
            <person name="Hsu J.-L."/>
            <person name="Li C.-Y."/>
            <person name="Wang Z.-W."/>
            <person name="Zhao X."/>
            <person name="Zhong W.-Y."/>
            <person name="Ma X.-K."/>
            <person name="Ma L."/>
            <person name="Huang J."/>
            <person name="Chen G.-Z."/>
            <person name="Huang M.-Z."/>
            <person name="Huang L."/>
            <person name="Peng D.-H."/>
            <person name="Luo Y.-B."/>
            <person name="Zou S.-Q."/>
            <person name="Chen S.-P."/>
            <person name="Lan S."/>
            <person name="Tsai W.-C."/>
            <person name="Van De Peer Y."/>
            <person name="Liu Z.-J."/>
        </authorList>
    </citation>
    <scope>NUCLEOTIDE SEQUENCE</scope>
    <source>
        <strain evidence="1">Lor287</strain>
        <tissue evidence="1">Leaf</tissue>
    </source>
</reference>
<evidence type="ECO:0000313" key="1">
    <source>
        <dbReference type="EMBL" id="KAK8940535.1"/>
    </source>
</evidence>
<comment type="caution">
    <text evidence="1">The sequence shown here is derived from an EMBL/GenBank/DDBJ whole genome shotgun (WGS) entry which is preliminary data.</text>
</comment>
<name>A0AAP0BHN6_9ASPA</name>
<evidence type="ECO:0000313" key="3">
    <source>
        <dbReference type="Proteomes" id="UP001418222"/>
    </source>
</evidence>
<dbReference type="EMBL" id="JBBWWQ010000008">
    <property type="protein sequence ID" value="KAK8940937.1"/>
    <property type="molecule type" value="Genomic_DNA"/>
</dbReference>
<reference evidence="1 3" key="1">
    <citation type="journal article" date="2022" name="Nat. Plants">
        <title>Genomes of leafy and leafless Platanthera orchids illuminate the evolution of mycoheterotrophy.</title>
        <authorList>
            <person name="Li M.H."/>
            <person name="Liu K.W."/>
            <person name="Li Z."/>
            <person name="Lu H.C."/>
            <person name="Ye Q.L."/>
            <person name="Zhang D."/>
            <person name="Wang J.Y."/>
            <person name="Li Y.F."/>
            <person name="Zhong Z.M."/>
            <person name="Liu X."/>
            <person name="Yu X."/>
            <person name="Liu D.K."/>
            <person name="Tu X.D."/>
            <person name="Liu B."/>
            <person name="Hao Y."/>
            <person name="Liao X.Y."/>
            <person name="Jiang Y.T."/>
            <person name="Sun W.H."/>
            <person name="Chen J."/>
            <person name="Chen Y.Q."/>
            <person name="Ai Y."/>
            <person name="Zhai J.W."/>
            <person name="Wu S.S."/>
            <person name="Zhou Z."/>
            <person name="Hsiao Y.Y."/>
            <person name="Wu W.L."/>
            <person name="Chen Y.Y."/>
            <person name="Lin Y.F."/>
            <person name="Hsu J.L."/>
            <person name="Li C.Y."/>
            <person name="Wang Z.W."/>
            <person name="Zhao X."/>
            <person name="Zhong W.Y."/>
            <person name="Ma X.K."/>
            <person name="Ma L."/>
            <person name="Huang J."/>
            <person name="Chen G.Z."/>
            <person name="Huang M.Z."/>
            <person name="Huang L."/>
            <person name="Peng D.H."/>
            <person name="Luo Y.B."/>
            <person name="Zou S.Q."/>
            <person name="Chen S.P."/>
            <person name="Lan S."/>
            <person name="Tsai W.C."/>
            <person name="Van de Peer Y."/>
            <person name="Liu Z.J."/>
        </authorList>
    </citation>
    <scope>NUCLEOTIDE SEQUENCE [LARGE SCALE GENOMIC DNA]</scope>
    <source>
        <strain evidence="1">Lor287</strain>
    </source>
</reference>
<protein>
    <submittedName>
        <fullName evidence="1">Uncharacterized protein</fullName>
    </submittedName>
</protein>
<sequence length="150" mass="16760">MVGLPLLQKPFVLCSPDIQQVVSVFQDTFLHKICSAHPQIDSPCDCGEPLNKAARILFPEKENFNPLGVKTGYFEQAEVSCKWEGPRRVQCLVNFGMGLVLSGGKNRMELCPKQNLMEKTHLMQRGLQKTFFGPAVGRKAFRRVGSSTFS</sequence>
<keyword evidence="3" id="KW-1185">Reference proteome</keyword>
<proteinExistence type="predicted"/>
<dbReference type="AlphaFoldDB" id="A0AAP0BHN6"/>
<dbReference type="EMBL" id="JBBWWQ010000008">
    <property type="protein sequence ID" value="KAK8940535.1"/>
    <property type="molecule type" value="Genomic_DNA"/>
</dbReference>
<evidence type="ECO:0000313" key="2">
    <source>
        <dbReference type="EMBL" id="KAK8940937.1"/>
    </source>
</evidence>
<organism evidence="1 3">
    <name type="scientific">Platanthera zijinensis</name>
    <dbReference type="NCBI Taxonomy" id="2320716"/>
    <lineage>
        <taxon>Eukaryota</taxon>
        <taxon>Viridiplantae</taxon>
        <taxon>Streptophyta</taxon>
        <taxon>Embryophyta</taxon>
        <taxon>Tracheophyta</taxon>
        <taxon>Spermatophyta</taxon>
        <taxon>Magnoliopsida</taxon>
        <taxon>Liliopsida</taxon>
        <taxon>Asparagales</taxon>
        <taxon>Orchidaceae</taxon>
        <taxon>Orchidoideae</taxon>
        <taxon>Orchideae</taxon>
        <taxon>Orchidinae</taxon>
        <taxon>Platanthera</taxon>
    </lineage>
</organism>